<evidence type="ECO:0000256" key="7">
    <source>
        <dbReference type="ARBA" id="ARBA00022801"/>
    </source>
</evidence>
<sequence>MAAPVAHVDDASGHDGAAGAESSDAAERMTARIGGLMRMLRDSMRELGLDKQVEQAAEVIPDARDRLRYIATMTEQAAERALNATDVAMPLADQLGKDAGALDRRWQEWYDAPQDTQVARALVVETRGFLQLVPAQSTAINQQLMEIMLAQDFQDLTGQVIKKVMDMVHHIEQQLLAVLLENISPERRAELISMVGGGPKPEGPGSLLNGPQVNTEGRTDIVTDQTQVDDLLTELGF</sequence>
<evidence type="ECO:0000256" key="8">
    <source>
        <dbReference type="ARBA" id="ARBA00022912"/>
    </source>
</evidence>
<dbReference type="EC" id="3.1.3.-" evidence="10"/>
<keyword evidence="7 10" id="KW-0378">Hydrolase</keyword>
<dbReference type="GO" id="GO:0016787">
    <property type="term" value="F:hydrolase activity"/>
    <property type="evidence" value="ECO:0007669"/>
    <property type="project" value="UniProtKB-KW"/>
</dbReference>
<evidence type="ECO:0000256" key="3">
    <source>
        <dbReference type="ARBA" id="ARBA00018484"/>
    </source>
</evidence>
<comment type="caution">
    <text evidence="12">The sequence shown here is derived from an EMBL/GenBank/DDBJ whole genome shotgun (WGS) entry which is preliminary data.</text>
</comment>
<keyword evidence="4 10" id="KW-0963">Cytoplasm</keyword>
<feature type="region of interest" description="Disordered" evidence="11">
    <location>
        <begin position="1"/>
        <end position="26"/>
    </location>
</feature>
<evidence type="ECO:0000256" key="4">
    <source>
        <dbReference type="ARBA" id="ARBA00022490"/>
    </source>
</evidence>
<evidence type="ECO:0000256" key="9">
    <source>
        <dbReference type="ARBA" id="ARBA00029599"/>
    </source>
</evidence>
<reference evidence="12" key="1">
    <citation type="submission" date="2022-11" db="EMBL/GenBank/DDBJ databases">
        <title>Robbsia betulipollinis sp. nov., isolated from pollen of birch (Betula pendula).</title>
        <authorList>
            <person name="Shi H."/>
            <person name="Ambika Manirajan B."/>
            <person name="Ratering S."/>
            <person name="Geissler-Plaum R."/>
            <person name="Schnell S."/>
        </authorList>
    </citation>
    <scope>NUCLEOTIDE SEQUENCE</scope>
    <source>
        <strain evidence="12">Bb-Pol-6</strain>
    </source>
</reference>
<proteinExistence type="inferred from homology"/>
<gene>
    <name evidence="12" type="primary">cheZ</name>
    <name evidence="12" type="ORF">OVY01_01960</name>
</gene>
<evidence type="ECO:0000256" key="1">
    <source>
        <dbReference type="ARBA" id="ARBA00004496"/>
    </source>
</evidence>
<dbReference type="NCBIfam" id="NF008368">
    <property type="entry name" value="PRK11166.1"/>
    <property type="match status" value="1"/>
</dbReference>
<keyword evidence="8 10" id="KW-0904">Protein phosphatase</keyword>
<dbReference type="Pfam" id="PF04344">
    <property type="entry name" value="CheZ"/>
    <property type="match status" value="1"/>
</dbReference>
<dbReference type="PIRSF" id="PIRSF002884">
    <property type="entry name" value="CheZ"/>
    <property type="match status" value="1"/>
</dbReference>
<feature type="compositionally biased region" description="Low complexity" evidence="11">
    <location>
        <begin position="14"/>
        <end position="23"/>
    </location>
</feature>
<comment type="subcellular location">
    <subcellularLocation>
        <location evidence="1 10">Cytoplasm</location>
    </subcellularLocation>
</comment>
<organism evidence="12 13">
    <name type="scientific">Robbsia betulipollinis</name>
    <dbReference type="NCBI Taxonomy" id="2981849"/>
    <lineage>
        <taxon>Bacteria</taxon>
        <taxon>Pseudomonadati</taxon>
        <taxon>Pseudomonadota</taxon>
        <taxon>Betaproteobacteria</taxon>
        <taxon>Burkholderiales</taxon>
        <taxon>Burkholderiaceae</taxon>
        <taxon>Robbsia</taxon>
    </lineage>
</organism>
<evidence type="ECO:0000313" key="12">
    <source>
        <dbReference type="EMBL" id="MCY0386029.1"/>
    </source>
</evidence>
<keyword evidence="6 10" id="KW-0283">Flagellar rotation</keyword>
<dbReference type="InterPro" id="IPR050992">
    <property type="entry name" value="CheZ_family_phosphatases"/>
</dbReference>
<evidence type="ECO:0000256" key="10">
    <source>
        <dbReference type="PIRNR" id="PIRNR002884"/>
    </source>
</evidence>
<dbReference type="Gene3D" id="1.10.287.500">
    <property type="entry name" value="Helix hairpin bin"/>
    <property type="match status" value="1"/>
</dbReference>
<evidence type="ECO:0000256" key="6">
    <source>
        <dbReference type="ARBA" id="ARBA00022779"/>
    </source>
</evidence>
<protein>
    <recommendedName>
        <fullName evidence="3 10">Protein phosphatase CheZ</fullName>
        <ecNumber evidence="10">3.1.3.-</ecNumber>
    </recommendedName>
    <alternativeName>
        <fullName evidence="9 10">Chemotaxis protein CheZ</fullName>
    </alternativeName>
</protein>
<comment type="function">
    <text evidence="10">Plays an important role in bacterial chemotaxis signal transduction pathway by accelerating the dephosphorylation of phosphorylated CheY (CheY-P).</text>
</comment>
<dbReference type="Proteomes" id="UP001082899">
    <property type="component" value="Unassembled WGS sequence"/>
</dbReference>
<evidence type="ECO:0000256" key="2">
    <source>
        <dbReference type="ARBA" id="ARBA00005908"/>
    </source>
</evidence>
<evidence type="ECO:0000256" key="11">
    <source>
        <dbReference type="SAM" id="MobiDB-lite"/>
    </source>
</evidence>
<comment type="similarity">
    <text evidence="2 10">Belongs to the CheZ family.</text>
</comment>
<keyword evidence="13" id="KW-1185">Reference proteome</keyword>
<dbReference type="RefSeq" id="WP_267847636.1">
    <property type="nucleotide sequence ID" value="NZ_JAPMXC010000001.1"/>
</dbReference>
<name>A0ABT3ZHM9_9BURK</name>
<accession>A0ABT3ZHM9</accession>
<comment type="subunit">
    <text evidence="10">Homodimer.</text>
</comment>
<dbReference type="InterPro" id="IPR007439">
    <property type="entry name" value="Chemotax_Pase_CheZ"/>
</dbReference>
<keyword evidence="5 10" id="KW-0145">Chemotaxis</keyword>
<dbReference type="SUPFAM" id="SSF75708">
    <property type="entry name" value="Chemotaxis phosphatase CheZ"/>
    <property type="match status" value="1"/>
</dbReference>
<evidence type="ECO:0000313" key="13">
    <source>
        <dbReference type="Proteomes" id="UP001082899"/>
    </source>
</evidence>
<dbReference type="EMBL" id="JAPMXC010000001">
    <property type="protein sequence ID" value="MCY0386029.1"/>
    <property type="molecule type" value="Genomic_DNA"/>
</dbReference>
<dbReference type="PANTHER" id="PTHR43693:SF1">
    <property type="entry name" value="PROTEIN PHOSPHATASE CHEZ"/>
    <property type="match status" value="1"/>
</dbReference>
<dbReference type="PANTHER" id="PTHR43693">
    <property type="entry name" value="PROTEIN PHOSPHATASE CHEZ"/>
    <property type="match status" value="1"/>
</dbReference>
<evidence type="ECO:0000256" key="5">
    <source>
        <dbReference type="ARBA" id="ARBA00022500"/>
    </source>
</evidence>